<dbReference type="EMBL" id="LAZL01000010">
    <property type="protein sequence ID" value="KMT65653.1"/>
    <property type="molecule type" value="Genomic_DNA"/>
</dbReference>
<dbReference type="STRING" id="1513271.XM47_08125"/>
<dbReference type="InterPro" id="IPR003423">
    <property type="entry name" value="OMP_efflux"/>
</dbReference>
<evidence type="ECO:0000256" key="1">
    <source>
        <dbReference type="ARBA" id="ARBA00007613"/>
    </source>
</evidence>
<keyword evidence="2" id="KW-0732">Signal</keyword>
<dbReference type="Proteomes" id="UP000037600">
    <property type="component" value="Unassembled WGS sequence"/>
</dbReference>
<proteinExistence type="inferred from homology"/>
<dbReference type="PANTHER" id="PTHR30203">
    <property type="entry name" value="OUTER MEMBRANE CATION EFFLUX PROTEIN"/>
    <property type="match status" value="1"/>
</dbReference>
<feature type="chain" id="PRO_5005298854" description="RND transporter" evidence="2">
    <location>
        <begin position="25"/>
        <end position="458"/>
    </location>
</feature>
<evidence type="ECO:0008006" key="5">
    <source>
        <dbReference type="Google" id="ProtNLM"/>
    </source>
</evidence>
<feature type="signal peptide" evidence="2">
    <location>
        <begin position="1"/>
        <end position="24"/>
    </location>
</feature>
<dbReference type="SUPFAM" id="SSF56954">
    <property type="entry name" value="Outer membrane efflux proteins (OEP)"/>
    <property type="match status" value="1"/>
</dbReference>
<gene>
    <name evidence="3" type="ORF">XM47_08125</name>
</gene>
<dbReference type="InterPro" id="IPR010131">
    <property type="entry name" value="MdtP/NodT-like"/>
</dbReference>
<protein>
    <recommendedName>
        <fullName evidence="5">RND transporter</fullName>
    </recommendedName>
</protein>
<name>A0A0J8GY46_9ALTE</name>
<dbReference type="Gene3D" id="2.20.200.10">
    <property type="entry name" value="Outer membrane efflux proteins (OEP)"/>
    <property type="match status" value="1"/>
</dbReference>
<dbReference type="Pfam" id="PF02321">
    <property type="entry name" value="OEP"/>
    <property type="match status" value="2"/>
</dbReference>
<dbReference type="AlphaFoldDB" id="A0A0J8GY46"/>
<dbReference type="PROSITE" id="PS51257">
    <property type="entry name" value="PROKAR_LIPOPROTEIN"/>
    <property type="match status" value="1"/>
</dbReference>
<dbReference type="GO" id="GO:0015562">
    <property type="term" value="F:efflux transmembrane transporter activity"/>
    <property type="evidence" value="ECO:0007669"/>
    <property type="project" value="InterPro"/>
</dbReference>
<evidence type="ECO:0000313" key="3">
    <source>
        <dbReference type="EMBL" id="KMT65653.1"/>
    </source>
</evidence>
<dbReference type="OrthoDB" id="9770517at2"/>
<comment type="caution">
    <text evidence="3">The sequence shown here is derived from an EMBL/GenBank/DDBJ whole genome shotgun (WGS) entry which is preliminary data.</text>
</comment>
<evidence type="ECO:0000256" key="2">
    <source>
        <dbReference type="SAM" id="SignalP"/>
    </source>
</evidence>
<evidence type="ECO:0000313" key="4">
    <source>
        <dbReference type="Proteomes" id="UP000037600"/>
    </source>
</evidence>
<sequence length="458" mass="50609">MFNMKKSLVLSAFSIWLVGCSSTADNFEPNQLTSSTVYINSLTSESAQHAWWKSHKSQQLNNLVQQAISSNYNLRAAQKRYSASMSMLGYEENQHWPQGGLSAETTRQSVNGQISSESSLGVSANWQIDLFGRLSALVKAAQADSLKAKEQSVLLLSEVITGTNNSFFQWQGNQLKLRILEQQIAVLEESIEVLTARVDEGFASNLDLNRAYAQLNQQKALIPQIKSELFRHKVTLATLTGVTTEKLNLIFEPELVNQELDLTISVVKPEEAIAQHPKIIMAQYDFLKQSALSDASQAALYPSISITGFAGLLNPVGSDLSSNHDAWSVTPKLTWSLLSLPALKAQAKAQALLSEAQLIEYENTLIEVISHSQLSLSQIKNAKQISQFSTKRLFHAEQAQSQALAMYEEGKVPYLDLLTARQEALLAKQAEVDSKVQFILAKISAYQAFNGGWSRAIL</sequence>
<keyword evidence="4" id="KW-1185">Reference proteome</keyword>
<dbReference type="Gene3D" id="1.20.1600.10">
    <property type="entry name" value="Outer membrane efflux proteins (OEP)"/>
    <property type="match status" value="1"/>
</dbReference>
<dbReference type="PANTHER" id="PTHR30203:SF30">
    <property type="entry name" value="OUTER MEMBRANE PROTEIN-RELATED"/>
    <property type="match status" value="1"/>
</dbReference>
<reference evidence="3 4" key="1">
    <citation type="submission" date="2015-04" db="EMBL/GenBank/DDBJ databases">
        <title>Draft Genome Sequence of the Novel Agar-Digesting Marine Bacterium Q1.</title>
        <authorList>
            <person name="Li Y."/>
            <person name="Li D."/>
            <person name="Chen G."/>
            <person name="Du Z."/>
        </authorList>
    </citation>
    <scope>NUCLEOTIDE SEQUENCE [LARGE SCALE GENOMIC DNA]</scope>
    <source>
        <strain evidence="3 4">Q1</strain>
    </source>
</reference>
<comment type="similarity">
    <text evidence="1">Belongs to the outer membrane factor (OMF) (TC 1.B.17) family.</text>
</comment>
<dbReference type="RefSeq" id="WP_048691482.1">
    <property type="nucleotide sequence ID" value="NZ_KQ130487.1"/>
</dbReference>
<accession>A0A0J8GY46</accession>
<organism evidence="3 4">
    <name type="scientific">Catenovulum maritimum</name>
    <dbReference type="NCBI Taxonomy" id="1513271"/>
    <lineage>
        <taxon>Bacteria</taxon>
        <taxon>Pseudomonadati</taxon>
        <taxon>Pseudomonadota</taxon>
        <taxon>Gammaproteobacteria</taxon>
        <taxon>Alteromonadales</taxon>
        <taxon>Alteromonadaceae</taxon>
        <taxon>Catenovulum</taxon>
    </lineage>
</organism>